<proteinExistence type="inferred from homology"/>
<evidence type="ECO:0000256" key="3">
    <source>
        <dbReference type="SAM" id="SignalP"/>
    </source>
</evidence>
<dbReference type="Proteomes" id="UP000279089">
    <property type="component" value="Unassembled WGS sequence"/>
</dbReference>
<comment type="caution">
    <text evidence="5">The sequence shown here is derived from an EMBL/GenBank/DDBJ whole genome shotgun (WGS) entry which is preliminary data.</text>
</comment>
<feature type="domain" description="BD-FAE-like" evidence="4">
    <location>
        <begin position="41"/>
        <end position="147"/>
    </location>
</feature>
<evidence type="ECO:0000313" key="6">
    <source>
        <dbReference type="Proteomes" id="UP000279089"/>
    </source>
</evidence>
<dbReference type="PANTHER" id="PTHR48081:SF30">
    <property type="entry name" value="ACETYL-HYDROLASE LIPR-RELATED"/>
    <property type="match status" value="1"/>
</dbReference>
<organism evidence="5 6">
    <name type="scientific">Chitinophaga barathri</name>
    <dbReference type="NCBI Taxonomy" id="1647451"/>
    <lineage>
        <taxon>Bacteria</taxon>
        <taxon>Pseudomonadati</taxon>
        <taxon>Bacteroidota</taxon>
        <taxon>Chitinophagia</taxon>
        <taxon>Chitinophagales</taxon>
        <taxon>Chitinophagaceae</taxon>
        <taxon>Chitinophaga</taxon>
    </lineage>
</organism>
<dbReference type="PANTHER" id="PTHR48081">
    <property type="entry name" value="AB HYDROLASE SUPERFAMILY PROTEIN C4A8.06C"/>
    <property type="match status" value="1"/>
</dbReference>
<dbReference type="AlphaFoldDB" id="A0A3N4MZW0"/>
<evidence type="ECO:0000256" key="2">
    <source>
        <dbReference type="ARBA" id="ARBA00022801"/>
    </source>
</evidence>
<accession>A0A3N4MZW0</accession>
<name>A0A3N4MZW0_9BACT</name>
<comment type="similarity">
    <text evidence="1">Belongs to the 'GDXG' lipolytic enzyme family.</text>
</comment>
<reference evidence="6" key="1">
    <citation type="submission" date="2018-11" db="EMBL/GenBank/DDBJ databases">
        <title>Chitinophaga lutea sp.nov., isolate from arsenic contaminated soil.</title>
        <authorList>
            <person name="Zong Y."/>
        </authorList>
    </citation>
    <scope>NUCLEOTIDE SEQUENCE [LARGE SCALE GENOMIC DNA]</scope>
    <source>
        <strain evidence="6">YLT18</strain>
    </source>
</reference>
<dbReference type="Pfam" id="PF20434">
    <property type="entry name" value="BD-FAE"/>
    <property type="match status" value="1"/>
</dbReference>
<protein>
    <recommendedName>
        <fullName evidence="4">BD-FAE-like domain-containing protein</fullName>
    </recommendedName>
</protein>
<dbReference type="InterPro" id="IPR049492">
    <property type="entry name" value="BD-FAE-like_dom"/>
</dbReference>
<sequence>MFKFVAMRWIFILMLFSCSTQAQKRITYAVKGNDTLYIDHYEPTTTPNGMSIMFVHGGGFTAGDPKNQRPFAEGMCKKGYNVFVISYRLYLKGGSFGCNTATPVKLKAISTAVEDAADAAKYIITNAATLKVDTSKFFISGSSAGAETILQLLYNPWATTDKARYDYFATPRFKGALVFAGALIDINTLKQDNWVPMLLMHGTKDQLVPYGTASHHYCSANSEGWLMLFGAKTILEQAKTWNKPAVLYTYPGKGHEVANYMFREFDKMDAFMQDVVKGKQIKAEDVIVEEKTK</sequence>
<dbReference type="SUPFAM" id="SSF53474">
    <property type="entry name" value="alpha/beta-Hydrolases"/>
    <property type="match status" value="1"/>
</dbReference>
<evidence type="ECO:0000256" key="1">
    <source>
        <dbReference type="ARBA" id="ARBA00010515"/>
    </source>
</evidence>
<keyword evidence="2" id="KW-0378">Hydrolase</keyword>
<gene>
    <name evidence="5" type="ORF">EG028_12820</name>
</gene>
<evidence type="ECO:0000259" key="4">
    <source>
        <dbReference type="Pfam" id="PF20434"/>
    </source>
</evidence>
<evidence type="ECO:0000313" key="5">
    <source>
        <dbReference type="EMBL" id="RPD40893.1"/>
    </source>
</evidence>
<dbReference type="EMBL" id="RMBX01000006">
    <property type="protein sequence ID" value="RPD40893.1"/>
    <property type="molecule type" value="Genomic_DNA"/>
</dbReference>
<feature type="chain" id="PRO_5018148181" description="BD-FAE-like domain-containing protein" evidence="3">
    <location>
        <begin position="23"/>
        <end position="293"/>
    </location>
</feature>
<dbReference type="InterPro" id="IPR029058">
    <property type="entry name" value="AB_hydrolase_fold"/>
</dbReference>
<keyword evidence="6" id="KW-1185">Reference proteome</keyword>
<keyword evidence="3" id="KW-0732">Signal</keyword>
<dbReference type="Gene3D" id="3.40.50.1820">
    <property type="entry name" value="alpha/beta hydrolase"/>
    <property type="match status" value="1"/>
</dbReference>
<feature type="signal peptide" evidence="3">
    <location>
        <begin position="1"/>
        <end position="22"/>
    </location>
</feature>
<dbReference type="InterPro" id="IPR050300">
    <property type="entry name" value="GDXG_lipolytic_enzyme"/>
</dbReference>
<dbReference type="GO" id="GO:0004806">
    <property type="term" value="F:triacylglycerol lipase activity"/>
    <property type="evidence" value="ECO:0007669"/>
    <property type="project" value="TreeGrafter"/>
</dbReference>